<evidence type="ECO:0000256" key="2">
    <source>
        <dbReference type="ARBA" id="ARBA00022448"/>
    </source>
</evidence>
<name>A0ABW9JIV6_9SPHI</name>
<evidence type="ECO:0000313" key="10">
    <source>
        <dbReference type="EMBL" id="MFN0291876.1"/>
    </source>
</evidence>
<keyword evidence="7 9" id="KW-0472">Membrane</keyword>
<reference evidence="10 11" key="1">
    <citation type="submission" date="2024-12" db="EMBL/GenBank/DDBJ databases">
        <authorList>
            <person name="Hu S."/>
        </authorList>
    </citation>
    <scope>NUCLEOTIDE SEQUENCE [LARGE SCALE GENOMIC DNA]</scope>
    <source>
        <strain evidence="10 11">P-25</strain>
    </source>
</reference>
<dbReference type="PANTHER" id="PTHR33281">
    <property type="entry name" value="UPF0187 PROTEIN YNEE"/>
    <property type="match status" value="1"/>
</dbReference>
<evidence type="ECO:0000256" key="6">
    <source>
        <dbReference type="ARBA" id="ARBA00023065"/>
    </source>
</evidence>
<keyword evidence="5 9" id="KW-1133">Transmembrane helix</keyword>
<dbReference type="InterPro" id="IPR044669">
    <property type="entry name" value="YneE/VCCN1/2-like"/>
</dbReference>
<sequence length="335" mass="39031">MNSGRIYKLQHFIPWTRKKIYYLIVISAIPTILYYFFELKWLAIPWVPVALVGTATAFIAGFRNTQTYNRLWEARQIWGAIVNNSRTWGILVKDMVRDTEVGAEKSLHRDLIYRHFAWLTALRFQLRESRGWENVKTKSYNREYLNYYKVPEWEGSLAEELQNYVTADELEYILKKKNKAAQILALQSARLRDLNQQGKINDLNYVEMQALLKELYDQQGKNERIKNFPYPRQFASINVMFVYLLSIVLPLGFLSEFAKISANCVWFTIPISVIVGWVFFTLEQVGESSENPFEGSANDVPITSMSRAIEIDLRDMLGEENLPEPLVANTNNILM</sequence>
<feature type="transmembrane region" description="Helical" evidence="9">
    <location>
        <begin position="20"/>
        <end position="37"/>
    </location>
</feature>
<gene>
    <name evidence="10" type="ORF">E5L68_010760</name>
</gene>
<evidence type="ECO:0000256" key="5">
    <source>
        <dbReference type="ARBA" id="ARBA00022989"/>
    </source>
</evidence>
<keyword evidence="3" id="KW-1003">Cell membrane</keyword>
<protein>
    <submittedName>
        <fullName evidence="10">Bestrophin family protein</fullName>
    </submittedName>
</protein>
<dbReference type="Proteomes" id="UP001517367">
    <property type="component" value="Unassembled WGS sequence"/>
</dbReference>
<evidence type="ECO:0000313" key="11">
    <source>
        <dbReference type="Proteomes" id="UP001517367"/>
    </source>
</evidence>
<evidence type="ECO:0000256" key="4">
    <source>
        <dbReference type="ARBA" id="ARBA00022692"/>
    </source>
</evidence>
<keyword evidence="4 9" id="KW-0812">Transmembrane</keyword>
<organism evidence="10 11">
    <name type="scientific">Pedobacter helvus</name>
    <dbReference type="NCBI Taxonomy" id="2563444"/>
    <lineage>
        <taxon>Bacteria</taxon>
        <taxon>Pseudomonadati</taxon>
        <taxon>Bacteroidota</taxon>
        <taxon>Sphingobacteriia</taxon>
        <taxon>Sphingobacteriales</taxon>
        <taxon>Sphingobacteriaceae</taxon>
        <taxon>Pedobacter</taxon>
    </lineage>
</organism>
<evidence type="ECO:0000256" key="7">
    <source>
        <dbReference type="ARBA" id="ARBA00023136"/>
    </source>
</evidence>
<feature type="transmembrane region" description="Helical" evidence="9">
    <location>
        <begin position="260"/>
        <end position="280"/>
    </location>
</feature>
<dbReference type="PANTHER" id="PTHR33281:SF19">
    <property type="entry name" value="VOLTAGE-DEPENDENT ANION CHANNEL-FORMING PROTEIN YNEE"/>
    <property type="match status" value="1"/>
</dbReference>
<comment type="subcellular location">
    <subcellularLocation>
        <location evidence="1">Cell membrane</location>
        <topology evidence="1">Multi-pass membrane protein</topology>
    </subcellularLocation>
</comment>
<proteinExistence type="inferred from homology"/>
<evidence type="ECO:0000256" key="3">
    <source>
        <dbReference type="ARBA" id="ARBA00022475"/>
    </source>
</evidence>
<comment type="similarity">
    <text evidence="8">Belongs to the anion channel-forming bestrophin (TC 1.A.46) family.</text>
</comment>
<dbReference type="RefSeq" id="WP_138730727.1">
    <property type="nucleotide sequence ID" value="NZ_SRMP02000015.1"/>
</dbReference>
<accession>A0ABW9JIV6</accession>
<evidence type="ECO:0000256" key="8">
    <source>
        <dbReference type="ARBA" id="ARBA00034708"/>
    </source>
</evidence>
<keyword evidence="2" id="KW-0813">Transport</keyword>
<keyword evidence="11" id="KW-1185">Reference proteome</keyword>
<evidence type="ECO:0000256" key="1">
    <source>
        <dbReference type="ARBA" id="ARBA00004651"/>
    </source>
</evidence>
<evidence type="ECO:0000256" key="9">
    <source>
        <dbReference type="SAM" id="Phobius"/>
    </source>
</evidence>
<feature type="transmembrane region" description="Helical" evidence="9">
    <location>
        <begin position="43"/>
        <end position="62"/>
    </location>
</feature>
<dbReference type="Pfam" id="PF25539">
    <property type="entry name" value="Bestrophin_2"/>
    <property type="match status" value="1"/>
</dbReference>
<dbReference type="EMBL" id="SRMP02000015">
    <property type="protein sequence ID" value="MFN0291876.1"/>
    <property type="molecule type" value="Genomic_DNA"/>
</dbReference>
<feature type="transmembrane region" description="Helical" evidence="9">
    <location>
        <begin position="234"/>
        <end position="254"/>
    </location>
</feature>
<comment type="caution">
    <text evidence="10">The sequence shown here is derived from an EMBL/GenBank/DDBJ whole genome shotgun (WGS) entry which is preliminary data.</text>
</comment>
<keyword evidence="6" id="KW-0406">Ion transport</keyword>